<proteinExistence type="predicted"/>
<feature type="region of interest" description="Disordered" evidence="1">
    <location>
        <begin position="1"/>
        <end position="21"/>
    </location>
</feature>
<evidence type="ECO:0000256" key="1">
    <source>
        <dbReference type="SAM" id="MobiDB-lite"/>
    </source>
</evidence>
<evidence type="ECO:0000313" key="2">
    <source>
        <dbReference type="EMBL" id="KAJ8653719.1"/>
    </source>
</evidence>
<comment type="caution">
    <text evidence="2">The sequence shown here is derived from an EMBL/GenBank/DDBJ whole genome shotgun (WGS) entry which is preliminary data.</text>
</comment>
<dbReference type="RefSeq" id="XP_058338633.1">
    <property type="nucleotide sequence ID" value="XM_058490620.1"/>
</dbReference>
<protein>
    <submittedName>
        <fullName evidence="2">Uncharacterized protein</fullName>
    </submittedName>
</protein>
<dbReference type="AlphaFoldDB" id="A0AAD7XR56"/>
<reference evidence="2 3" key="1">
    <citation type="submission" date="2023-03" db="EMBL/GenBank/DDBJ databases">
        <title>Genome sequence of Lichtheimia ornata CBS 291.66.</title>
        <authorList>
            <person name="Mohabir J.T."/>
            <person name="Shea T.P."/>
            <person name="Kurbessoian T."/>
            <person name="Berby B."/>
            <person name="Fontaine J."/>
            <person name="Livny J."/>
            <person name="Gnirke A."/>
            <person name="Stajich J.E."/>
            <person name="Cuomo C.A."/>
        </authorList>
    </citation>
    <scope>NUCLEOTIDE SEQUENCE [LARGE SCALE GENOMIC DNA]</scope>
    <source>
        <strain evidence="2">CBS 291.66</strain>
    </source>
</reference>
<sequence>MSSPHASPSSPPKDNGDNAQAAMSAAVQGAQSAYTAAYSTLVHVSQHLQQGLQETQAVIGKVLQSSMRIASEINSTPSGVRLTAKISNIGPVPLPNARCHLSFEPPPKHQRQIAEDEIAWTFVSGYVMNEGGNGEGEGSTIPSLFDTPLTLQPSTQYIQVVDIKSKAPMQYNGILEINFSAMDEQPIQEKHQFGIYLLDQMQKLRVAETQMDVMTHRHYWHSFLQHILGIELDLGKDVVYVSLQPYQQGYEKHRIICKIQPNDKEEELAKVMFGADTADAIELLQPLVQELDMLHDGGGD</sequence>
<gene>
    <name evidence="2" type="ORF">O0I10_010641</name>
</gene>
<organism evidence="2 3">
    <name type="scientific">Lichtheimia ornata</name>
    <dbReference type="NCBI Taxonomy" id="688661"/>
    <lineage>
        <taxon>Eukaryota</taxon>
        <taxon>Fungi</taxon>
        <taxon>Fungi incertae sedis</taxon>
        <taxon>Mucoromycota</taxon>
        <taxon>Mucoromycotina</taxon>
        <taxon>Mucoromycetes</taxon>
        <taxon>Mucorales</taxon>
        <taxon>Lichtheimiaceae</taxon>
        <taxon>Lichtheimia</taxon>
    </lineage>
</organism>
<keyword evidence="3" id="KW-1185">Reference proteome</keyword>
<dbReference type="EMBL" id="JARTCD010000073">
    <property type="protein sequence ID" value="KAJ8653719.1"/>
    <property type="molecule type" value="Genomic_DNA"/>
</dbReference>
<name>A0AAD7XR56_9FUNG</name>
<dbReference type="Proteomes" id="UP001234581">
    <property type="component" value="Unassembled WGS sequence"/>
</dbReference>
<accession>A0AAD7XR56</accession>
<evidence type="ECO:0000313" key="3">
    <source>
        <dbReference type="Proteomes" id="UP001234581"/>
    </source>
</evidence>
<dbReference type="GeneID" id="83218044"/>